<reference evidence="2" key="1">
    <citation type="submission" date="2014-04" db="EMBL/GenBank/DDBJ databases">
        <title>Evolutionary Origins and Diversification of the Mycorrhizal Mutualists.</title>
        <authorList>
            <consortium name="DOE Joint Genome Institute"/>
            <consortium name="Mycorrhizal Genomics Consortium"/>
            <person name="Kohler A."/>
            <person name="Kuo A."/>
            <person name="Nagy L.G."/>
            <person name="Floudas D."/>
            <person name="Copeland A."/>
            <person name="Barry K.W."/>
            <person name="Cichocki N."/>
            <person name="Veneault-Fourrey C."/>
            <person name="LaButti K."/>
            <person name="Lindquist E.A."/>
            <person name="Lipzen A."/>
            <person name="Lundell T."/>
            <person name="Morin E."/>
            <person name="Murat C."/>
            <person name="Riley R."/>
            <person name="Ohm R."/>
            <person name="Sun H."/>
            <person name="Tunlid A."/>
            <person name="Henrissat B."/>
            <person name="Grigoriev I.V."/>
            <person name="Hibbett D.S."/>
            <person name="Martin F."/>
        </authorList>
    </citation>
    <scope>NUCLEOTIDE SEQUENCE [LARGE SCALE GENOMIC DNA]</scope>
    <source>
        <strain evidence="2">FD-334 SS-4</strain>
    </source>
</reference>
<dbReference type="OrthoDB" id="3176171at2759"/>
<evidence type="ECO:0000313" key="1">
    <source>
        <dbReference type="EMBL" id="KJA15829.1"/>
    </source>
</evidence>
<dbReference type="STRING" id="945553.A0A0D2N9N8"/>
<evidence type="ECO:0000313" key="2">
    <source>
        <dbReference type="Proteomes" id="UP000054270"/>
    </source>
</evidence>
<dbReference type="Proteomes" id="UP000054270">
    <property type="component" value="Unassembled WGS sequence"/>
</dbReference>
<sequence>MKEAGIAERQSLARNERIQTLEALLQTQIRDSTQNQKFETQLQAVKALLDQA</sequence>
<dbReference type="EMBL" id="KN817634">
    <property type="protein sequence ID" value="KJA15829.1"/>
    <property type="molecule type" value="Genomic_DNA"/>
</dbReference>
<organism evidence="1 2">
    <name type="scientific">Hypholoma sublateritium (strain FD-334 SS-4)</name>
    <dbReference type="NCBI Taxonomy" id="945553"/>
    <lineage>
        <taxon>Eukaryota</taxon>
        <taxon>Fungi</taxon>
        <taxon>Dikarya</taxon>
        <taxon>Basidiomycota</taxon>
        <taxon>Agaricomycotina</taxon>
        <taxon>Agaricomycetes</taxon>
        <taxon>Agaricomycetidae</taxon>
        <taxon>Agaricales</taxon>
        <taxon>Agaricineae</taxon>
        <taxon>Strophariaceae</taxon>
        <taxon>Hypholoma</taxon>
    </lineage>
</organism>
<gene>
    <name evidence="1" type="ORF">HYPSUDRAFT_1067030</name>
</gene>
<accession>A0A0D2N9N8</accession>
<name>A0A0D2N9N8_HYPSF</name>
<proteinExistence type="predicted"/>
<dbReference type="AlphaFoldDB" id="A0A0D2N9N8"/>
<keyword evidence="2" id="KW-1185">Reference proteome</keyword>
<protein>
    <submittedName>
        <fullName evidence="1">Uncharacterized protein</fullName>
    </submittedName>
</protein>